<dbReference type="AlphaFoldDB" id="A0A8X8AVR6"/>
<comment type="caution">
    <text evidence="1">The sequence shown here is derived from an EMBL/GenBank/DDBJ whole genome shotgun (WGS) entry which is preliminary data.</text>
</comment>
<sequence>MATISTATTKELRTERRRLWCCFAMELSFHYDDWSRDGGASWWSIATEINKDGESRRRSLTITEHGNGGYNLDGAITMASFDSDSRRGKDKGGKGAISALDYGGGARTEEKLEGETQSRCGKWCSRRRKEAGIAS</sequence>
<proteinExistence type="predicted"/>
<organism evidence="1 2">
    <name type="scientific">Brassica carinata</name>
    <name type="common">Ethiopian mustard</name>
    <name type="synonym">Abyssinian cabbage</name>
    <dbReference type="NCBI Taxonomy" id="52824"/>
    <lineage>
        <taxon>Eukaryota</taxon>
        <taxon>Viridiplantae</taxon>
        <taxon>Streptophyta</taxon>
        <taxon>Embryophyta</taxon>
        <taxon>Tracheophyta</taxon>
        <taxon>Spermatophyta</taxon>
        <taxon>Magnoliopsida</taxon>
        <taxon>eudicotyledons</taxon>
        <taxon>Gunneridae</taxon>
        <taxon>Pentapetalae</taxon>
        <taxon>rosids</taxon>
        <taxon>malvids</taxon>
        <taxon>Brassicales</taxon>
        <taxon>Brassicaceae</taxon>
        <taxon>Brassiceae</taxon>
        <taxon>Brassica</taxon>
    </lineage>
</organism>
<accession>A0A8X8AVR6</accession>
<dbReference type="EMBL" id="JAAMPC010000004">
    <property type="protein sequence ID" value="KAG2314679.1"/>
    <property type="molecule type" value="Genomic_DNA"/>
</dbReference>
<keyword evidence="2" id="KW-1185">Reference proteome</keyword>
<name>A0A8X8AVR6_BRACI</name>
<dbReference type="Proteomes" id="UP000886595">
    <property type="component" value="Unassembled WGS sequence"/>
</dbReference>
<protein>
    <submittedName>
        <fullName evidence="1">Uncharacterized protein</fullName>
    </submittedName>
</protein>
<gene>
    <name evidence="1" type="ORF">Bca52824_017801</name>
</gene>
<evidence type="ECO:0000313" key="1">
    <source>
        <dbReference type="EMBL" id="KAG2314679.1"/>
    </source>
</evidence>
<reference evidence="1 2" key="1">
    <citation type="submission" date="2020-02" db="EMBL/GenBank/DDBJ databases">
        <authorList>
            <person name="Ma Q."/>
            <person name="Huang Y."/>
            <person name="Song X."/>
            <person name="Pei D."/>
        </authorList>
    </citation>
    <scope>NUCLEOTIDE SEQUENCE [LARGE SCALE GENOMIC DNA]</scope>
    <source>
        <strain evidence="1">Sxm20200214</strain>
        <tissue evidence="1">Leaf</tissue>
    </source>
</reference>
<evidence type="ECO:0000313" key="2">
    <source>
        <dbReference type="Proteomes" id="UP000886595"/>
    </source>
</evidence>